<accession>A0A0F9UF40</accession>
<keyword evidence="1" id="KW-0472">Membrane</keyword>
<gene>
    <name evidence="2" type="ORF">LCGC14_0214790</name>
</gene>
<sequence length="258" mass="29696">MKNKSIENQQFSSLPPQPEISSLPGIGDLFSRTWQIYKERIWVFLGIMILPVFINLGIALFSGGLFISVSEPERLSPLLTIWLPVMPIFVLTAIIINLWAPVALLYATKEREEKIRIKESFVRGWHKIISYSWISFLMGIIIFFGFLLFIIPGIIFIIWFSLATYVLVAEDLTGTKALSRSKQLVSGNWWKVFWRFSVITIIAIVISLIINFISRLAGIPREIDIFSVIILLFFVPFAVTYTFLIYEDLRKLKESVPI</sequence>
<proteinExistence type="predicted"/>
<comment type="caution">
    <text evidence="2">The sequence shown here is derived from an EMBL/GenBank/DDBJ whole genome shotgun (WGS) entry which is preliminary data.</text>
</comment>
<dbReference type="EMBL" id="LAZR01000100">
    <property type="protein sequence ID" value="KKN91805.1"/>
    <property type="molecule type" value="Genomic_DNA"/>
</dbReference>
<organism evidence="2">
    <name type="scientific">marine sediment metagenome</name>
    <dbReference type="NCBI Taxonomy" id="412755"/>
    <lineage>
        <taxon>unclassified sequences</taxon>
        <taxon>metagenomes</taxon>
        <taxon>ecological metagenomes</taxon>
    </lineage>
</organism>
<name>A0A0F9UF40_9ZZZZ</name>
<feature type="transmembrane region" description="Helical" evidence="1">
    <location>
        <begin position="81"/>
        <end position="107"/>
    </location>
</feature>
<dbReference type="AlphaFoldDB" id="A0A0F9UF40"/>
<evidence type="ECO:0000256" key="1">
    <source>
        <dbReference type="SAM" id="Phobius"/>
    </source>
</evidence>
<feature type="transmembrane region" description="Helical" evidence="1">
    <location>
        <begin position="225"/>
        <end position="246"/>
    </location>
</feature>
<feature type="transmembrane region" description="Helical" evidence="1">
    <location>
        <begin position="154"/>
        <end position="172"/>
    </location>
</feature>
<evidence type="ECO:0000313" key="2">
    <source>
        <dbReference type="EMBL" id="KKN91805.1"/>
    </source>
</evidence>
<keyword evidence="1" id="KW-0812">Transmembrane</keyword>
<protein>
    <recommendedName>
        <fullName evidence="3">Glycerophosphoryl diester phosphodiesterase membrane domain-containing protein</fullName>
    </recommendedName>
</protein>
<evidence type="ECO:0008006" key="3">
    <source>
        <dbReference type="Google" id="ProtNLM"/>
    </source>
</evidence>
<feature type="transmembrane region" description="Helical" evidence="1">
    <location>
        <begin position="128"/>
        <end position="148"/>
    </location>
</feature>
<reference evidence="2" key="1">
    <citation type="journal article" date="2015" name="Nature">
        <title>Complex archaea that bridge the gap between prokaryotes and eukaryotes.</title>
        <authorList>
            <person name="Spang A."/>
            <person name="Saw J.H."/>
            <person name="Jorgensen S.L."/>
            <person name="Zaremba-Niedzwiedzka K."/>
            <person name="Martijn J."/>
            <person name="Lind A.E."/>
            <person name="van Eijk R."/>
            <person name="Schleper C."/>
            <person name="Guy L."/>
            <person name="Ettema T.J."/>
        </authorList>
    </citation>
    <scope>NUCLEOTIDE SEQUENCE</scope>
</reference>
<feature type="transmembrane region" description="Helical" evidence="1">
    <location>
        <begin position="41"/>
        <end position="69"/>
    </location>
</feature>
<feature type="transmembrane region" description="Helical" evidence="1">
    <location>
        <begin position="192"/>
        <end position="213"/>
    </location>
</feature>
<keyword evidence="1" id="KW-1133">Transmembrane helix</keyword>